<reference evidence="13 14" key="1">
    <citation type="journal article" date="2015" name="Genome Announc.">
        <title>Expanding the biotechnology potential of lactobacilli through comparative genomics of 213 strains and associated genera.</title>
        <authorList>
            <person name="Sun Z."/>
            <person name="Harris H.M."/>
            <person name="McCann A."/>
            <person name="Guo C."/>
            <person name="Argimon S."/>
            <person name="Zhang W."/>
            <person name="Yang X."/>
            <person name="Jeffery I.B."/>
            <person name="Cooney J.C."/>
            <person name="Kagawa T.F."/>
            <person name="Liu W."/>
            <person name="Song Y."/>
            <person name="Salvetti E."/>
            <person name="Wrobel A."/>
            <person name="Rasinkangas P."/>
            <person name="Parkhill J."/>
            <person name="Rea M.C."/>
            <person name="O'Sullivan O."/>
            <person name="Ritari J."/>
            <person name="Douillard F.P."/>
            <person name="Paul Ross R."/>
            <person name="Yang R."/>
            <person name="Briner A.E."/>
            <person name="Felis G.E."/>
            <person name="de Vos W.M."/>
            <person name="Barrangou R."/>
            <person name="Klaenhammer T.R."/>
            <person name="Caufield P.W."/>
            <person name="Cui Y."/>
            <person name="Zhang H."/>
            <person name="O'Toole P.W."/>
        </authorList>
    </citation>
    <scope>NUCLEOTIDE SEQUENCE [LARGE SCALE GENOMIC DNA]</scope>
    <source>
        <strain evidence="11 14">ATCC BAA-66</strain>
        <strain evidence="12 13">DSM 13344</strain>
    </source>
</reference>
<gene>
    <name evidence="11" type="ORF">IV38_GL002123</name>
    <name evidence="12" type="ORF">IV40_GL001327</name>
</gene>
<evidence type="ECO:0000313" key="14">
    <source>
        <dbReference type="Proteomes" id="UP000051751"/>
    </source>
</evidence>
<accession>A0A0R2FYF0</accession>
<comment type="similarity">
    <text evidence="2">Belongs to the MscS (TC 1.A.23) family.</text>
</comment>
<dbReference type="InterPro" id="IPR049142">
    <property type="entry name" value="MS_channel_1st"/>
</dbReference>
<evidence type="ECO:0000256" key="1">
    <source>
        <dbReference type="ARBA" id="ARBA00004651"/>
    </source>
</evidence>
<dbReference type="InterPro" id="IPR010920">
    <property type="entry name" value="LSM_dom_sf"/>
</dbReference>
<feature type="transmembrane region" description="Helical" evidence="8">
    <location>
        <begin position="75"/>
        <end position="94"/>
    </location>
</feature>
<dbReference type="AlphaFoldDB" id="A0A0R2FYF0"/>
<evidence type="ECO:0000256" key="8">
    <source>
        <dbReference type="SAM" id="Phobius"/>
    </source>
</evidence>
<dbReference type="Pfam" id="PF00924">
    <property type="entry name" value="MS_channel_2nd"/>
    <property type="match status" value="1"/>
</dbReference>
<organism evidence="12 13">
    <name type="scientific">Lactobacillus selangorensis</name>
    <dbReference type="NCBI Taxonomy" id="81857"/>
    <lineage>
        <taxon>Bacteria</taxon>
        <taxon>Bacillati</taxon>
        <taxon>Bacillota</taxon>
        <taxon>Bacilli</taxon>
        <taxon>Lactobacillales</taxon>
        <taxon>Lactobacillaceae</taxon>
        <taxon>Lactobacillus</taxon>
    </lineage>
</organism>
<dbReference type="STRING" id="81857.IV38_GL002123"/>
<dbReference type="GO" id="GO:0008381">
    <property type="term" value="F:mechanosensitive monoatomic ion channel activity"/>
    <property type="evidence" value="ECO:0007669"/>
    <property type="project" value="InterPro"/>
</dbReference>
<dbReference type="PANTHER" id="PTHR30460:SF0">
    <property type="entry name" value="MODERATE CONDUCTANCE MECHANOSENSITIVE CHANNEL YBIO"/>
    <property type="match status" value="1"/>
</dbReference>
<dbReference type="SUPFAM" id="SSF82861">
    <property type="entry name" value="Mechanosensitive channel protein MscS (YggB), transmembrane region"/>
    <property type="match status" value="1"/>
</dbReference>
<evidence type="ECO:0000259" key="9">
    <source>
        <dbReference type="Pfam" id="PF00924"/>
    </source>
</evidence>
<dbReference type="InterPro" id="IPR023408">
    <property type="entry name" value="MscS_beta-dom_sf"/>
</dbReference>
<dbReference type="PANTHER" id="PTHR30460">
    <property type="entry name" value="MODERATE CONDUCTANCE MECHANOSENSITIVE CHANNEL YBIO"/>
    <property type="match status" value="1"/>
</dbReference>
<keyword evidence="3" id="KW-1003">Cell membrane</keyword>
<keyword evidence="5 8" id="KW-1133">Transmembrane helix</keyword>
<evidence type="ECO:0000256" key="5">
    <source>
        <dbReference type="ARBA" id="ARBA00022989"/>
    </source>
</evidence>
<dbReference type="Gene3D" id="1.10.287.1260">
    <property type="match status" value="1"/>
</dbReference>
<feature type="compositionally biased region" description="Pro residues" evidence="7">
    <location>
        <begin position="283"/>
        <end position="296"/>
    </location>
</feature>
<feature type="region of interest" description="Disordered" evidence="7">
    <location>
        <begin position="279"/>
        <end position="302"/>
    </location>
</feature>
<comment type="caution">
    <text evidence="12">The sequence shown here is derived from an EMBL/GenBank/DDBJ whole genome shotgun (WGS) entry which is preliminary data.</text>
</comment>
<evidence type="ECO:0000313" key="12">
    <source>
        <dbReference type="EMBL" id="KRN31333.1"/>
    </source>
</evidence>
<dbReference type="PATRIC" id="fig|81857.3.peg.2173"/>
<dbReference type="InterPro" id="IPR011014">
    <property type="entry name" value="MscS_channel_TM-2"/>
</dbReference>
<keyword evidence="6 8" id="KW-0472">Membrane</keyword>
<evidence type="ECO:0000259" key="10">
    <source>
        <dbReference type="Pfam" id="PF21088"/>
    </source>
</evidence>
<dbReference type="InterPro" id="IPR045276">
    <property type="entry name" value="YbiO_bact"/>
</dbReference>
<dbReference type="SUPFAM" id="SSF50182">
    <property type="entry name" value="Sm-like ribonucleoproteins"/>
    <property type="match status" value="1"/>
</dbReference>
<evidence type="ECO:0000256" key="7">
    <source>
        <dbReference type="SAM" id="MobiDB-lite"/>
    </source>
</evidence>
<evidence type="ECO:0000256" key="3">
    <source>
        <dbReference type="ARBA" id="ARBA00022475"/>
    </source>
</evidence>
<evidence type="ECO:0000256" key="4">
    <source>
        <dbReference type="ARBA" id="ARBA00022692"/>
    </source>
</evidence>
<dbReference type="Gene3D" id="2.30.30.60">
    <property type="match status" value="1"/>
</dbReference>
<evidence type="ECO:0000256" key="6">
    <source>
        <dbReference type="ARBA" id="ARBA00023136"/>
    </source>
</evidence>
<sequence>MKVKTPSHVVRLFQHYWKTISWDQILANTIDGLLQIIFFTILFWVIDRLATTLASRAFKGYDKKETRESSSRMNTLYTLLMNVVHYTTLFFYLYTLLSVLGVPVGTLLASAGIISLAIGLGAQGLVNDVIAGIFILLEQQFNVGDAVQIGDVLGTVSAIGIRTTQITGFDGTQNYISNRSITLVTNLSRNDMRVLINLRLDTDADVDQVRQVVTQVNQKKVPQTPEIKSGPVDRGIMDLGNGVLAYQIMMYVKNGTQLKIQSQFQEAYMEALHKAKVPLTDPSVPPFPTGQQPDPPEAQSHQ</sequence>
<name>A0A0R2FYF0_9LACO</name>
<dbReference type="Gene3D" id="3.30.70.100">
    <property type="match status" value="1"/>
</dbReference>
<evidence type="ECO:0000313" key="13">
    <source>
        <dbReference type="Proteomes" id="UP000051645"/>
    </source>
</evidence>
<protein>
    <submittedName>
        <fullName evidence="12">Mechanosensitive ion channel family protein</fullName>
    </submittedName>
</protein>
<proteinExistence type="inferred from homology"/>
<dbReference type="Proteomes" id="UP000051645">
    <property type="component" value="Unassembled WGS sequence"/>
</dbReference>
<dbReference type="Proteomes" id="UP000051751">
    <property type="component" value="Unassembled WGS sequence"/>
</dbReference>
<dbReference type="SUPFAM" id="SSF82689">
    <property type="entry name" value="Mechanosensitive channel protein MscS (YggB), C-terminal domain"/>
    <property type="match status" value="1"/>
</dbReference>
<keyword evidence="4 8" id="KW-0812">Transmembrane</keyword>
<dbReference type="EMBL" id="JQAZ01000004">
    <property type="protein sequence ID" value="KRN31333.1"/>
    <property type="molecule type" value="Genomic_DNA"/>
</dbReference>
<dbReference type="GO" id="GO:0005886">
    <property type="term" value="C:plasma membrane"/>
    <property type="evidence" value="ECO:0007669"/>
    <property type="project" value="UniProtKB-SubCell"/>
</dbReference>
<dbReference type="Pfam" id="PF21088">
    <property type="entry name" value="MS_channel_1st"/>
    <property type="match status" value="1"/>
</dbReference>
<evidence type="ECO:0000256" key="2">
    <source>
        <dbReference type="ARBA" id="ARBA00008017"/>
    </source>
</evidence>
<dbReference type="InterPro" id="IPR006685">
    <property type="entry name" value="MscS_channel_2nd"/>
</dbReference>
<dbReference type="InterPro" id="IPR011066">
    <property type="entry name" value="MscS_channel_C_sf"/>
</dbReference>
<comment type="subcellular location">
    <subcellularLocation>
        <location evidence="1">Cell membrane</location>
        <topology evidence="1">Multi-pass membrane protein</topology>
    </subcellularLocation>
</comment>
<keyword evidence="13" id="KW-1185">Reference proteome</keyword>
<evidence type="ECO:0000313" key="11">
    <source>
        <dbReference type="EMBL" id="KRN27470.1"/>
    </source>
</evidence>
<dbReference type="EMBL" id="JQAT01000008">
    <property type="protein sequence ID" value="KRN27470.1"/>
    <property type="molecule type" value="Genomic_DNA"/>
</dbReference>
<feature type="domain" description="Mechanosensitive ion channel MscS" evidence="9">
    <location>
        <begin position="125"/>
        <end position="189"/>
    </location>
</feature>
<feature type="domain" description="Mechanosensitive ion channel transmembrane helices 2/3" evidence="10">
    <location>
        <begin position="84"/>
        <end position="123"/>
    </location>
</feature>
<feature type="transmembrane region" description="Helical" evidence="8">
    <location>
        <begin position="32"/>
        <end position="54"/>
    </location>
</feature>